<dbReference type="InterPro" id="IPR013762">
    <property type="entry name" value="Integrase-like_cat_sf"/>
</dbReference>
<name>A0A1H1XX89_9ACTN</name>
<keyword evidence="3" id="KW-1185">Reference proteome</keyword>
<dbReference type="GO" id="GO:0015074">
    <property type="term" value="P:DNA integration"/>
    <property type="evidence" value="ECO:0007669"/>
    <property type="project" value="InterPro"/>
</dbReference>
<evidence type="ECO:0000313" key="2">
    <source>
        <dbReference type="EMBL" id="SDT13755.1"/>
    </source>
</evidence>
<reference evidence="2 3" key="1">
    <citation type="submission" date="2016-10" db="EMBL/GenBank/DDBJ databases">
        <authorList>
            <person name="de Groot N.N."/>
        </authorList>
    </citation>
    <scope>NUCLEOTIDE SEQUENCE [LARGE SCALE GENOMIC DNA]</scope>
    <source>
        <strain evidence="2 3">DSM 43941</strain>
    </source>
</reference>
<dbReference type="SUPFAM" id="SSF56349">
    <property type="entry name" value="DNA breaking-rejoining enzymes"/>
    <property type="match status" value="1"/>
</dbReference>
<protein>
    <submittedName>
        <fullName evidence="2">Site-specific recombinase XerD</fullName>
    </submittedName>
</protein>
<dbReference type="Gene3D" id="1.10.443.10">
    <property type="entry name" value="Intergrase catalytic core"/>
    <property type="match status" value="1"/>
</dbReference>
<dbReference type="InterPro" id="IPR011010">
    <property type="entry name" value="DNA_brk_join_enz"/>
</dbReference>
<organism evidence="2 3">
    <name type="scientific">Actinoplanes derwentensis</name>
    <dbReference type="NCBI Taxonomy" id="113562"/>
    <lineage>
        <taxon>Bacteria</taxon>
        <taxon>Bacillati</taxon>
        <taxon>Actinomycetota</taxon>
        <taxon>Actinomycetes</taxon>
        <taxon>Micromonosporales</taxon>
        <taxon>Micromonosporaceae</taxon>
        <taxon>Actinoplanes</taxon>
    </lineage>
</organism>
<evidence type="ECO:0000313" key="3">
    <source>
        <dbReference type="Proteomes" id="UP000198688"/>
    </source>
</evidence>
<dbReference type="OrthoDB" id="3216692at2"/>
<dbReference type="EMBL" id="LT629758">
    <property type="protein sequence ID" value="SDT13755.1"/>
    <property type="molecule type" value="Genomic_DNA"/>
</dbReference>
<dbReference type="GO" id="GO:0006310">
    <property type="term" value="P:DNA recombination"/>
    <property type="evidence" value="ECO:0007669"/>
    <property type="project" value="UniProtKB-KW"/>
</dbReference>
<dbReference type="Proteomes" id="UP000198688">
    <property type="component" value="Chromosome I"/>
</dbReference>
<sequence length="453" mass="51308">MLRHDDKRITVEDANRHGQQLFFAGMFKVQVTIRTLDRRPRPATEPASAPLRAHSIWQPANKQLPLFYLPHDFRAGFDNGFPEPPDSVLVDVLSRELADFATRYGWSPPVAKRARRALHRLLAVQEHPDDKIKVSQLKQLNRINLPMLRIRDFLNAHDLLEDDTEPKLLAWFAGKTRGVPEPMLAELTLWRDIQWHGHPTPPRSRPRTHNTIQYRLNAVLPILHRWAHHDGYESLREIHRDDVLAALAETPAGTQRFGAGSALRALFKTLRAHKVVFRDPTLHITLGANFYRKIVPEDLAGIREAINSEDHTTALLAAMLAFHALRSGQLRALKVTDIQDGHLHLDQRSIPLADPVRERLASYLDYRNSRWPQTANPHLFIHVHNAGGVKSANSTWIGKKLGTSPRNIRTDRIVQEVLATGGDIRRICDMFGLSVDGAVPYVAVLGHPDTDPS</sequence>
<proteinExistence type="predicted"/>
<gene>
    <name evidence="2" type="ORF">SAMN04489716_2621</name>
</gene>
<accession>A0A1H1XX89</accession>
<evidence type="ECO:0000256" key="1">
    <source>
        <dbReference type="ARBA" id="ARBA00023172"/>
    </source>
</evidence>
<dbReference type="AlphaFoldDB" id="A0A1H1XX89"/>
<dbReference type="STRING" id="113562.SAMN04489716_2621"/>
<dbReference type="GO" id="GO:0003677">
    <property type="term" value="F:DNA binding"/>
    <property type="evidence" value="ECO:0007669"/>
    <property type="project" value="InterPro"/>
</dbReference>
<keyword evidence="1" id="KW-0233">DNA recombination</keyword>